<feature type="transmembrane region" description="Helical" evidence="2">
    <location>
        <begin position="6"/>
        <end position="25"/>
    </location>
</feature>
<feature type="region of interest" description="Disordered" evidence="1">
    <location>
        <begin position="315"/>
        <end position="354"/>
    </location>
</feature>
<evidence type="ECO:0000313" key="3">
    <source>
        <dbReference type="EMBL" id="QDU82878.1"/>
    </source>
</evidence>
<dbReference type="AlphaFoldDB" id="A0A518CUI9"/>
<keyword evidence="2" id="KW-0812">Transmembrane</keyword>
<keyword evidence="2" id="KW-1133">Transmembrane helix</keyword>
<proteinExistence type="predicted"/>
<feature type="transmembrane region" description="Helical" evidence="2">
    <location>
        <begin position="37"/>
        <end position="56"/>
    </location>
</feature>
<organism evidence="3 4">
    <name type="scientific">Polystyrenella longa</name>
    <dbReference type="NCBI Taxonomy" id="2528007"/>
    <lineage>
        <taxon>Bacteria</taxon>
        <taxon>Pseudomonadati</taxon>
        <taxon>Planctomycetota</taxon>
        <taxon>Planctomycetia</taxon>
        <taxon>Planctomycetales</taxon>
        <taxon>Planctomycetaceae</taxon>
        <taxon>Polystyrenella</taxon>
    </lineage>
</organism>
<evidence type="ECO:0000256" key="1">
    <source>
        <dbReference type="SAM" id="MobiDB-lite"/>
    </source>
</evidence>
<dbReference type="EMBL" id="CP036281">
    <property type="protein sequence ID" value="QDU82878.1"/>
    <property type="molecule type" value="Genomic_DNA"/>
</dbReference>
<keyword evidence="2" id="KW-0472">Membrane</keyword>
<dbReference type="Proteomes" id="UP000317178">
    <property type="component" value="Chromosome"/>
</dbReference>
<dbReference type="RefSeq" id="WP_144999418.1">
    <property type="nucleotide sequence ID" value="NZ_CP036281.1"/>
</dbReference>
<evidence type="ECO:0000313" key="4">
    <source>
        <dbReference type="Proteomes" id="UP000317178"/>
    </source>
</evidence>
<feature type="transmembrane region" description="Helical" evidence="2">
    <location>
        <begin position="142"/>
        <end position="161"/>
    </location>
</feature>
<reference evidence="3 4" key="1">
    <citation type="submission" date="2019-02" db="EMBL/GenBank/DDBJ databases">
        <title>Deep-cultivation of Planctomycetes and their phenomic and genomic characterization uncovers novel biology.</title>
        <authorList>
            <person name="Wiegand S."/>
            <person name="Jogler M."/>
            <person name="Boedeker C."/>
            <person name="Pinto D."/>
            <person name="Vollmers J."/>
            <person name="Rivas-Marin E."/>
            <person name="Kohn T."/>
            <person name="Peeters S.H."/>
            <person name="Heuer A."/>
            <person name="Rast P."/>
            <person name="Oberbeckmann S."/>
            <person name="Bunk B."/>
            <person name="Jeske O."/>
            <person name="Meyerdierks A."/>
            <person name="Storesund J.E."/>
            <person name="Kallscheuer N."/>
            <person name="Luecker S."/>
            <person name="Lage O.M."/>
            <person name="Pohl T."/>
            <person name="Merkel B.J."/>
            <person name="Hornburger P."/>
            <person name="Mueller R.-W."/>
            <person name="Bruemmer F."/>
            <person name="Labrenz M."/>
            <person name="Spormann A.M."/>
            <person name="Op den Camp H."/>
            <person name="Overmann J."/>
            <person name="Amann R."/>
            <person name="Jetten M.S.M."/>
            <person name="Mascher T."/>
            <person name="Medema M.H."/>
            <person name="Devos D.P."/>
            <person name="Kaster A.-K."/>
            <person name="Ovreas L."/>
            <person name="Rohde M."/>
            <person name="Galperin M.Y."/>
            <person name="Jogler C."/>
        </authorList>
    </citation>
    <scope>NUCLEOTIDE SEQUENCE [LARGE SCALE GENOMIC DNA]</scope>
    <source>
        <strain evidence="3 4">Pla110</strain>
    </source>
</reference>
<feature type="compositionally biased region" description="Polar residues" evidence="1">
    <location>
        <begin position="318"/>
        <end position="329"/>
    </location>
</feature>
<feature type="transmembrane region" description="Helical" evidence="2">
    <location>
        <begin position="114"/>
        <end position="135"/>
    </location>
</feature>
<protein>
    <submittedName>
        <fullName evidence="3">Uncharacterized protein</fullName>
    </submittedName>
</protein>
<name>A0A518CUI9_9PLAN</name>
<evidence type="ECO:0000256" key="2">
    <source>
        <dbReference type="SAM" id="Phobius"/>
    </source>
</evidence>
<feature type="transmembrane region" description="Helical" evidence="2">
    <location>
        <begin position="518"/>
        <end position="537"/>
    </location>
</feature>
<keyword evidence="4" id="KW-1185">Reference proteome</keyword>
<feature type="transmembrane region" description="Helical" evidence="2">
    <location>
        <begin position="483"/>
        <end position="506"/>
    </location>
</feature>
<feature type="transmembrane region" description="Helical" evidence="2">
    <location>
        <begin position="204"/>
        <end position="226"/>
    </location>
</feature>
<sequence>MTVSILGILVLLLIFVGLLGVLFIAGGFGRRNRTLDLSGGLLVLLGMVVLFAAKLGPPAFQLLNLPTSGAPQVATVSEPSVGTSIESPSVSINAELQSEVIHSHPLIVQRDWDWVSPELLTLVLLFSGFSVWFLIRSTRFRAAALSLVAGVTLLAVLWMGARGVSQTQTWVMDSTSTISSDEAGQIIASQPTEVQMYFQSWSKVLFIVAVAISLVFAFAMYVFFVSRRPTTEVRSSRFLHSTLWALPVVLISGMVLLTYLDHLQRTIQVPEAELVRIDGEGTDIDLPHGGFESGMILEIQDDLSLDQLEIESAELPTDTATISGSSPQDPSLEVTPEDGTAKEPAKAESPPSETAIALEYPEWIERGAEVRHSEVPEGDVFRFTVMSDLFESNAAAVEDALHRLSQQTIHLYGTQSSGSALQRIPNEFLRSSAVIHTYSVAGLVTTEQNKFPMYRVWLDCEVDTFAGSQPFQYWKEVLVQHRMWTLAGLIGFFVLVFVALSILFRLNHFSQGQFERRLKLAYIILVLVAGIGVMSLIA</sequence>
<dbReference type="KEGG" id="plon:Pla110_46410"/>
<gene>
    <name evidence="3" type="ORF">Pla110_46410</name>
</gene>
<accession>A0A518CUI9</accession>
<feature type="transmembrane region" description="Helical" evidence="2">
    <location>
        <begin position="238"/>
        <end position="260"/>
    </location>
</feature>